<comment type="caution">
    <text evidence="1">The sequence shown here is derived from an EMBL/GenBank/DDBJ whole genome shotgun (WGS) entry which is preliminary data.</text>
</comment>
<sequence>MNLGLRKIKFTSTYEDMNFHEINDYCKTLLDLRIIGKLQLFRGSVHCTVELFSGFDEKAKSYLALFLCGLASAG</sequence>
<organism evidence="1 2">
    <name type="scientific">Caerostris darwini</name>
    <dbReference type="NCBI Taxonomy" id="1538125"/>
    <lineage>
        <taxon>Eukaryota</taxon>
        <taxon>Metazoa</taxon>
        <taxon>Ecdysozoa</taxon>
        <taxon>Arthropoda</taxon>
        <taxon>Chelicerata</taxon>
        <taxon>Arachnida</taxon>
        <taxon>Araneae</taxon>
        <taxon>Araneomorphae</taxon>
        <taxon>Entelegynae</taxon>
        <taxon>Araneoidea</taxon>
        <taxon>Araneidae</taxon>
        <taxon>Caerostris</taxon>
    </lineage>
</organism>
<dbReference type="AlphaFoldDB" id="A0AAV4QTU7"/>
<keyword evidence="2" id="KW-1185">Reference proteome</keyword>
<reference evidence="1 2" key="1">
    <citation type="submission" date="2021-06" db="EMBL/GenBank/DDBJ databases">
        <title>Caerostris darwini draft genome.</title>
        <authorList>
            <person name="Kono N."/>
            <person name="Arakawa K."/>
        </authorList>
    </citation>
    <scope>NUCLEOTIDE SEQUENCE [LARGE SCALE GENOMIC DNA]</scope>
</reference>
<gene>
    <name evidence="1" type="ORF">CDAR_389951</name>
</gene>
<protein>
    <submittedName>
        <fullName evidence="1">Uncharacterized protein</fullName>
    </submittedName>
</protein>
<accession>A0AAV4QTU7</accession>
<name>A0AAV4QTU7_9ARAC</name>
<evidence type="ECO:0000313" key="2">
    <source>
        <dbReference type="Proteomes" id="UP001054837"/>
    </source>
</evidence>
<dbReference type="EMBL" id="BPLQ01005009">
    <property type="protein sequence ID" value="GIY12254.1"/>
    <property type="molecule type" value="Genomic_DNA"/>
</dbReference>
<proteinExistence type="predicted"/>
<evidence type="ECO:0000313" key="1">
    <source>
        <dbReference type="EMBL" id="GIY12254.1"/>
    </source>
</evidence>
<dbReference type="Proteomes" id="UP001054837">
    <property type="component" value="Unassembled WGS sequence"/>
</dbReference>